<reference evidence="1" key="2">
    <citation type="submission" date="2020-09" db="EMBL/GenBank/DDBJ databases">
        <authorList>
            <person name="Sun Q."/>
            <person name="Zhou Y."/>
        </authorList>
    </citation>
    <scope>NUCLEOTIDE SEQUENCE</scope>
    <source>
        <strain evidence="1">CGMCC 1.12195</strain>
    </source>
</reference>
<sequence>MDKPKPFKKNTKKQIFNGLAFEKIYRTKAFREKWGYSAYECSFLLGKHDFFFRDAEDPFENTHFNIIDTNYLELIFNEPLSTFSPPVVEEDTYHLKVTKYRNEVRLWVWEITKRKTPTRWDEFIDPRNEKNRDVYEPFTTVIEEKKLVELPTPLNVVPFDEVQSFIDALLSEGFFDETKTALDILRRCRKHFGDNFHPRNMIRVINHYTNRKSGVPLLDKSKTNEFGRRVYLTASRRPGDDSAISDL</sequence>
<name>A0A917HXI8_9SPHI</name>
<dbReference type="Proteomes" id="UP000660862">
    <property type="component" value="Unassembled WGS sequence"/>
</dbReference>
<dbReference type="AlphaFoldDB" id="A0A917HXI8"/>
<organism evidence="1 2">
    <name type="scientific">Parapedobacter pyrenivorans</name>
    <dbReference type="NCBI Taxonomy" id="1305674"/>
    <lineage>
        <taxon>Bacteria</taxon>
        <taxon>Pseudomonadati</taxon>
        <taxon>Bacteroidota</taxon>
        <taxon>Sphingobacteriia</taxon>
        <taxon>Sphingobacteriales</taxon>
        <taxon>Sphingobacteriaceae</taxon>
        <taxon>Parapedobacter</taxon>
    </lineage>
</organism>
<evidence type="ECO:0000313" key="2">
    <source>
        <dbReference type="Proteomes" id="UP000660862"/>
    </source>
</evidence>
<comment type="caution">
    <text evidence="1">The sequence shown here is derived from an EMBL/GenBank/DDBJ whole genome shotgun (WGS) entry which is preliminary data.</text>
</comment>
<dbReference type="EMBL" id="BMER01000004">
    <property type="protein sequence ID" value="GGG96501.1"/>
    <property type="molecule type" value="Genomic_DNA"/>
</dbReference>
<keyword evidence="2" id="KW-1185">Reference proteome</keyword>
<gene>
    <name evidence="1" type="ORF">GCM10007415_34620</name>
</gene>
<reference evidence="1" key="1">
    <citation type="journal article" date="2014" name="Int. J. Syst. Evol. Microbiol.">
        <title>Complete genome sequence of Corynebacterium casei LMG S-19264T (=DSM 44701T), isolated from a smear-ripened cheese.</title>
        <authorList>
            <consortium name="US DOE Joint Genome Institute (JGI-PGF)"/>
            <person name="Walter F."/>
            <person name="Albersmeier A."/>
            <person name="Kalinowski J."/>
            <person name="Ruckert C."/>
        </authorList>
    </citation>
    <scope>NUCLEOTIDE SEQUENCE</scope>
    <source>
        <strain evidence="1">CGMCC 1.12195</strain>
    </source>
</reference>
<protein>
    <submittedName>
        <fullName evidence="1">Uncharacterized protein</fullName>
    </submittedName>
</protein>
<proteinExistence type="predicted"/>
<evidence type="ECO:0000313" key="1">
    <source>
        <dbReference type="EMBL" id="GGG96501.1"/>
    </source>
</evidence>
<dbReference type="RefSeq" id="WP_188507346.1">
    <property type="nucleotide sequence ID" value="NZ_BMER01000004.1"/>
</dbReference>
<accession>A0A917HXI8</accession>